<dbReference type="FunFam" id="1.10.630.10:FF:000050">
    <property type="entry name" value="Cytochrome P450 monooxygenase"/>
    <property type="match status" value="1"/>
</dbReference>
<name>A0A1V8TDA6_9PEZI</name>
<comment type="subcellular location">
    <subcellularLocation>
        <location evidence="1">Membrane</location>
        <topology evidence="1">Multi-pass membrane protein</topology>
    </subcellularLocation>
</comment>
<accession>A0A1V8TDA6</accession>
<evidence type="ECO:0000256" key="3">
    <source>
        <dbReference type="ARBA" id="ARBA00022692"/>
    </source>
</evidence>
<feature type="transmembrane region" description="Helical" evidence="9">
    <location>
        <begin position="732"/>
        <end position="753"/>
    </location>
</feature>
<evidence type="ECO:0000256" key="7">
    <source>
        <dbReference type="ARBA" id="ARBA00023136"/>
    </source>
</evidence>
<comment type="caution">
    <text evidence="11">The sequence shown here is derived from an EMBL/GenBank/DDBJ whole genome shotgun (WGS) entry which is preliminary data.</text>
</comment>
<dbReference type="PANTHER" id="PTHR43791">
    <property type="entry name" value="PERMEASE-RELATED"/>
    <property type="match status" value="1"/>
</dbReference>
<evidence type="ECO:0000313" key="12">
    <source>
        <dbReference type="Proteomes" id="UP000192596"/>
    </source>
</evidence>
<dbReference type="InParanoid" id="A0A1V8TDA6"/>
<dbReference type="FunCoup" id="A0A1V8TDA6">
    <property type="interactions" value="2695"/>
</dbReference>
<dbReference type="PANTHER" id="PTHR43791:SF47">
    <property type="entry name" value="MAJOR FACILITATOR SUPERFAMILY (MFS) PROFILE DOMAIN-CONTAINING PROTEIN-RELATED"/>
    <property type="match status" value="1"/>
</dbReference>
<feature type="transmembrane region" description="Helical" evidence="9">
    <location>
        <begin position="808"/>
        <end position="828"/>
    </location>
</feature>
<evidence type="ECO:0000256" key="9">
    <source>
        <dbReference type="SAM" id="Phobius"/>
    </source>
</evidence>
<dbReference type="AlphaFoldDB" id="A0A1V8TDA6"/>
<comment type="cofactor">
    <cofactor evidence="8">
        <name>heme</name>
        <dbReference type="ChEBI" id="CHEBI:30413"/>
    </cofactor>
</comment>
<feature type="domain" description="Major facilitator superfamily (MFS) profile" evidence="10">
    <location>
        <begin position="546"/>
        <end position="991"/>
    </location>
</feature>
<dbReference type="SUPFAM" id="SSF103473">
    <property type="entry name" value="MFS general substrate transporter"/>
    <property type="match status" value="1"/>
</dbReference>
<dbReference type="Gene3D" id="1.20.1250.20">
    <property type="entry name" value="MFS general substrate transporter like domains"/>
    <property type="match status" value="2"/>
</dbReference>
<feature type="binding site" description="axial binding residue" evidence="8">
    <location>
        <position position="456"/>
    </location>
    <ligand>
        <name>heme</name>
        <dbReference type="ChEBI" id="CHEBI:30413"/>
    </ligand>
    <ligandPart>
        <name>Fe</name>
        <dbReference type="ChEBI" id="CHEBI:18248"/>
    </ligandPart>
</feature>
<evidence type="ECO:0000313" key="11">
    <source>
        <dbReference type="EMBL" id="OQO09182.1"/>
    </source>
</evidence>
<dbReference type="Pfam" id="PF07690">
    <property type="entry name" value="MFS_1"/>
    <property type="match status" value="1"/>
</dbReference>
<evidence type="ECO:0000256" key="4">
    <source>
        <dbReference type="ARBA" id="ARBA00022723"/>
    </source>
</evidence>
<dbReference type="GO" id="GO:0022857">
    <property type="term" value="F:transmembrane transporter activity"/>
    <property type="evidence" value="ECO:0007669"/>
    <property type="project" value="InterPro"/>
</dbReference>
<evidence type="ECO:0000256" key="6">
    <source>
        <dbReference type="ARBA" id="ARBA00023004"/>
    </source>
</evidence>
<dbReference type="InterPro" id="IPR036259">
    <property type="entry name" value="MFS_trans_sf"/>
</dbReference>
<dbReference type="GO" id="GO:0020037">
    <property type="term" value="F:heme binding"/>
    <property type="evidence" value="ECO:0007669"/>
    <property type="project" value="InterPro"/>
</dbReference>
<feature type="transmembrane region" description="Helical" evidence="9">
    <location>
        <begin position="872"/>
        <end position="893"/>
    </location>
</feature>
<keyword evidence="12" id="KW-1185">Reference proteome</keyword>
<dbReference type="PRINTS" id="PR00385">
    <property type="entry name" value="P450"/>
</dbReference>
<evidence type="ECO:0000256" key="1">
    <source>
        <dbReference type="ARBA" id="ARBA00004141"/>
    </source>
</evidence>
<feature type="transmembrane region" description="Helical" evidence="9">
    <location>
        <begin position="612"/>
        <end position="630"/>
    </location>
</feature>
<dbReference type="FunFam" id="1.20.1250.20:FF:000511">
    <property type="entry name" value="MFS general substrate transporter"/>
    <property type="match status" value="1"/>
</dbReference>
<dbReference type="InterPro" id="IPR001128">
    <property type="entry name" value="Cyt_P450"/>
</dbReference>
<keyword evidence="5 9" id="KW-1133">Transmembrane helix</keyword>
<dbReference type="Proteomes" id="UP000192596">
    <property type="component" value="Unassembled WGS sequence"/>
</dbReference>
<feature type="transmembrane region" description="Helical" evidence="9">
    <location>
        <begin position="583"/>
        <end position="605"/>
    </location>
</feature>
<feature type="transmembrane region" description="Helical" evidence="9">
    <location>
        <begin position="674"/>
        <end position="694"/>
    </location>
</feature>
<dbReference type="Pfam" id="PF00067">
    <property type="entry name" value="p450"/>
    <property type="match status" value="1"/>
</dbReference>
<gene>
    <name evidence="11" type="ORF">B0A48_06073</name>
</gene>
<dbReference type="GO" id="GO:0004497">
    <property type="term" value="F:monooxygenase activity"/>
    <property type="evidence" value="ECO:0007669"/>
    <property type="project" value="InterPro"/>
</dbReference>
<feature type="transmembrane region" description="Helical" evidence="9">
    <location>
        <begin position="964"/>
        <end position="982"/>
    </location>
</feature>
<feature type="transmembrane region" description="Helical" evidence="9">
    <location>
        <begin position="931"/>
        <end position="952"/>
    </location>
</feature>
<keyword evidence="2" id="KW-0813">Transport</keyword>
<keyword evidence="6 8" id="KW-0408">Iron</keyword>
<organism evidence="11 12">
    <name type="scientific">Cryoendolithus antarcticus</name>
    <dbReference type="NCBI Taxonomy" id="1507870"/>
    <lineage>
        <taxon>Eukaryota</taxon>
        <taxon>Fungi</taxon>
        <taxon>Dikarya</taxon>
        <taxon>Ascomycota</taxon>
        <taxon>Pezizomycotina</taxon>
        <taxon>Dothideomycetes</taxon>
        <taxon>Dothideomycetidae</taxon>
        <taxon>Cladosporiales</taxon>
        <taxon>Cladosporiaceae</taxon>
        <taxon>Cryoendolithus</taxon>
    </lineage>
</organism>
<keyword evidence="4 8" id="KW-0479">Metal-binding</keyword>
<dbReference type="GO" id="GO:0016020">
    <property type="term" value="C:membrane"/>
    <property type="evidence" value="ECO:0007669"/>
    <property type="project" value="UniProtKB-SubCell"/>
</dbReference>
<dbReference type="InterPro" id="IPR017972">
    <property type="entry name" value="Cyt_P450_CS"/>
</dbReference>
<keyword evidence="3 9" id="KW-0812">Transmembrane</keyword>
<dbReference type="InterPro" id="IPR011701">
    <property type="entry name" value="MFS"/>
</dbReference>
<dbReference type="OrthoDB" id="3934656at2759"/>
<feature type="transmembrane region" description="Helical" evidence="9">
    <location>
        <begin position="848"/>
        <end position="865"/>
    </location>
</feature>
<evidence type="ECO:0000259" key="10">
    <source>
        <dbReference type="PROSITE" id="PS50850"/>
    </source>
</evidence>
<dbReference type="SUPFAM" id="SSF48264">
    <property type="entry name" value="Cytochrome P450"/>
    <property type="match status" value="1"/>
</dbReference>
<proteinExistence type="predicted"/>
<dbReference type="EMBL" id="NAJO01000011">
    <property type="protein sequence ID" value="OQO09182.1"/>
    <property type="molecule type" value="Genomic_DNA"/>
</dbReference>
<dbReference type="Gene3D" id="1.10.630.10">
    <property type="entry name" value="Cytochrome P450"/>
    <property type="match status" value="1"/>
</dbReference>
<dbReference type="PRINTS" id="PR00463">
    <property type="entry name" value="EP450I"/>
</dbReference>
<dbReference type="GO" id="GO:0016705">
    <property type="term" value="F:oxidoreductase activity, acting on paired donors, with incorporation or reduction of molecular oxygen"/>
    <property type="evidence" value="ECO:0007669"/>
    <property type="project" value="InterPro"/>
</dbReference>
<dbReference type="CDD" id="cd11060">
    <property type="entry name" value="CYP57A1-like"/>
    <property type="match status" value="1"/>
</dbReference>
<dbReference type="STRING" id="1507870.A0A1V8TDA6"/>
<dbReference type="GO" id="GO:0005506">
    <property type="term" value="F:iron ion binding"/>
    <property type="evidence" value="ECO:0007669"/>
    <property type="project" value="InterPro"/>
</dbReference>
<evidence type="ECO:0000256" key="5">
    <source>
        <dbReference type="ARBA" id="ARBA00022989"/>
    </source>
</evidence>
<keyword evidence="7 9" id="KW-0472">Membrane</keyword>
<evidence type="ECO:0000256" key="2">
    <source>
        <dbReference type="ARBA" id="ARBA00022448"/>
    </source>
</evidence>
<reference evidence="12" key="1">
    <citation type="submission" date="2017-03" db="EMBL/GenBank/DDBJ databases">
        <title>Genomes of endolithic fungi from Antarctica.</title>
        <authorList>
            <person name="Coleine C."/>
            <person name="Masonjones S."/>
            <person name="Stajich J.E."/>
        </authorList>
    </citation>
    <scope>NUCLEOTIDE SEQUENCE [LARGE SCALE GENOMIC DNA]</scope>
    <source>
        <strain evidence="12">CCFEE 5527</strain>
    </source>
</reference>
<keyword evidence="8" id="KW-0349">Heme</keyword>
<dbReference type="PROSITE" id="PS50850">
    <property type="entry name" value="MFS"/>
    <property type="match status" value="1"/>
</dbReference>
<evidence type="ECO:0000256" key="8">
    <source>
        <dbReference type="PIRSR" id="PIRSR602401-1"/>
    </source>
</evidence>
<feature type="transmembrane region" description="Helical" evidence="9">
    <location>
        <begin position="642"/>
        <end position="662"/>
    </location>
</feature>
<sequence length="1010" mass="112226">MVSSLISVLQSWQTYVVLAIVAFALQCLTTRFKPGLRSLPGPWLGSMSSLDRLWSTAKGDQMNYHLDLHRKYGPLVRIGPSHVSISDPAAIPQLYGIATGFYKSDWYSLFDIKTPSGQPGSTVFSVRDEAKHRAIKRPIAAAYSLSTLKELEPMNDTCSEIFLRKMDSKIGQDIDLGQWVHWYAFDVITSITFSNRLGMMEQERDVDHIIEAIEGRLVYNSVIGQVEGLHRFLFGNAFVSRMANKIPAIAMLNSSRYIVDFAAKQLQRYQSKESRTGELADMLDRFKRFKDGEQVMSDAQLLSHSVSNIFAGSDTTAATLRALFYYLCRTPDAHEKLLKEIDKADHAGKLSDPVTFAEAQDLVYFQAVIKESLRMHPAVGMLMERVVPAGGAEVAGTWLPGGTIVGMNPWVTARDEVVYGKDAATFRPERWLEADSLTLKAMERNSLAFGGGSRTCLGRNISMLEISKFVPQVLRRIDFELSNPEKDWVLHDYWFPHHNVDNEKYQVDELERKVSDTDSEAENNAHIDALTPEEQKKVLRRIDKRLVLTCGFMYCVSLMDRTNLGIAAVAGMAVDLKLIGERYSIIVLVFFLTYVFLQPPATVILRKVGPRVFLPTICILWGITMIMFAFVKTWDQMIPLRLVLGIFEAGFFPGCAYLLSCWYPRYELQKRNAVFYLIGSMSSAFSGILAYGFWQMNGLGNLGKDYGQHYGPTKAKPNIKPGIMEGIAGWRWIFIMQGLITVVVGCVGVFTLVDFPELAAKKGGFTMAFLNEREAAFVVARVEKDRHDVIPEPFHVGSYLRGALDLKVLGFACLFGLTTTVTYAIAYFLPIILNTMGFSVAESQCLIAPPYVLAAIVMFGCAVVGDKYHIRGPLVMINAAYGIIGLGMLGLLHAPAPRYVGAFLATTSANANIPCVLTWQANNIRGQWKRALASATLVGAGGIGGIIGSTVFREQDKLTGYKPGIMATMIACGLIIVISCMLEFKFWRANKRADAGGKIIGSLQGFRYTL</sequence>
<dbReference type="PROSITE" id="PS00086">
    <property type="entry name" value="CYTOCHROME_P450"/>
    <property type="match status" value="1"/>
</dbReference>
<dbReference type="InterPro" id="IPR020846">
    <property type="entry name" value="MFS_dom"/>
</dbReference>
<dbReference type="InterPro" id="IPR036396">
    <property type="entry name" value="Cyt_P450_sf"/>
</dbReference>
<dbReference type="InterPro" id="IPR002401">
    <property type="entry name" value="Cyt_P450_E_grp-I"/>
</dbReference>
<feature type="transmembrane region" description="Helical" evidence="9">
    <location>
        <begin position="899"/>
        <end position="919"/>
    </location>
</feature>
<protein>
    <recommendedName>
        <fullName evidence="10">Major facilitator superfamily (MFS) profile domain-containing protein</fullName>
    </recommendedName>
</protein>